<reference evidence="1" key="1">
    <citation type="journal article" date="2021" name="Front. Microbiol.">
        <title>Comprehensive Comparative Genomics and Phenotyping of Methylobacterium Species.</title>
        <authorList>
            <person name="Alessa O."/>
            <person name="Ogura Y."/>
            <person name="Fujitani Y."/>
            <person name="Takami H."/>
            <person name="Hayashi T."/>
            <person name="Sahin N."/>
            <person name="Tani A."/>
        </authorList>
    </citation>
    <scope>NUCLEOTIDE SEQUENCE</scope>
    <source>
        <strain evidence="1">DSM 17168</strain>
    </source>
</reference>
<gene>
    <name evidence="1" type="ORF">GMJLKIPL_1440</name>
</gene>
<evidence type="ECO:0000313" key="2">
    <source>
        <dbReference type="Proteomes" id="UP001055153"/>
    </source>
</evidence>
<proteinExistence type="predicted"/>
<sequence length="78" mass="8135">MASKKQKQTAFTVAVSAPDNGAAPVGLQVYVAMAPDASRALEAVRAVAAEEASVELSGTLSDRLTTRLKLRPGEVRPI</sequence>
<keyword evidence="2" id="KW-1185">Reference proteome</keyword>
<reference evidence="1" key="2">
    <citation type="submission" date="2021-08" db="EMBL/GenBank/DDBJ databases">
        <authorList>
            <person name="Tani A."/>
            <person name="Ola A."/>
            <person name="Ogura Y."/>
            <person name="Katsura K."/>
            <person name="Hayashi T."/>
        </authorList>
    </citation>
    <scope>NUCLEOTIDE SEQUENCE</scope>
    <source>
        <strain evidence="1">DSM 17168</strain>
    </source>
</reference>
<comment type="caution">
    <text evidence="1">The sequence shown here is derived from an EMBL/GenBank/DDBJ whole genome shotgun (WGS) entry which is preliminary data.</text>
</comment>
<organism evidence="1 2">
    <name type="scientific">Methylobacterium isbiliense</name>
    <dbReference type="NCBI Taxonomy" id="315478"/>
    <lineage>
        <taxon>Bacteria</taxon>
        <taxon>Pseudomonadati</taxon>
        <taxon>Pseudomonadota</taxon>
        <taxon>Alphaproteobacteria</taxon>
        <taxon>Hyphomicrobiales</taxon>
        <taxon>Methylobacteriaceae</taxon>
        <taxon>Methylobacterium</taxon>
    </lineage>
</organism>
<dbReference type="Proteomes" id="UP001055153">
    <property type="component" value="Unassembled WGS sequence"/>
</dbReference>
<dbReference type="RefSeq" id="WP_238234405.1">
    <property type="nucleotide sequence ID" value="NZ_BPQQ01000016.1"/>
</dbReference>
<name>A0ABQ4SCJ0_9HYPH</name>
<dbReference type="EMBL" id="BPQQ01000016">
    <property type="protein sequence ID" value="GJD99522.1"/>
    <property type="molecule type" value="Genomic_DNA"/>
</dbReference>
<protein>
    <submittedName>
        <fullName evidence="1">Uncharacterized protein</fullName>
    </submittedName>
</protein>
<evidence type="ECO:0000313" key="1">
    <source>
        <dbReference type="EMBL" id="GJD99522.1"/>
    </source>
</evidence>
<accession>A0ABQ4SCJ0</accession>